<keyword evidence="7 9" id="KW-0808">Transferase</keyword>
<evidence type="ECO:0000313" key="9">
    <source>
        <dbReference type="EMBL" id="QIM16976.1"/>
    </source>
</evidence>
<dbReference type="SUPFAM" id="SSF63867">
    <property type="entry name" value="MoeA C-terminal domain-like"/>
    <property type="match status" value="1"/>
</dbReference>
<comment type="pathway">
    <text evidence="2 7">Cofactor biosynthesis; molybdopterin biosynthesis.</text>
</comment>
<name>A0A6G8FKK8_9MICO</name>
<dbReference type="GO" id="GO:0061599">
    <property type="term" value="F:molybdopterin molybdotransferase activity"/>
    <property type="evidence" value="ECO:0007669"/>
    <property type="project" value="UniProtKB-UniRule"/>
</dbReference>
<evidence type="ECO:0000256" key="5">
    <source>
        <dbReference type="ARBA" id="ARBA00023150"/>
    </source>
</evidence>
<keyword evidence="7" id="KW-0460">Magnesium</keyword>
<dbReference type="AlphaFoldDB" id="A0A6G8FKK8"/>
<dbReference type="PANTHER" id="PTHR10192:SF5">
    <property type="entry name" value="GEPHYRIN"/>
    <property type="match status" value="1"/>
</dbReference>
<dbReference type="SUPFAM" id="SSF53218">
    <property type="entry name" value="Molybdenum cofactor biosynthesis proteins"/>
    <property type="match status" value="1"/>
</dbReference>
<dbReference type="KEGG" id="lins:G7067_12100"/>
<dbReference type="EMBL" id="CP049934">
    <property type="protein sequence ID" value="QIM16976.1"/>
    <property type="molecule type" value="Genomic_DNA"/>
</dbReference>
<evidence type="ECO:0000256" key="6">
    <source>
        <dbReference type="ARBA" id="ARBA00047317"/>
    </source>
</evidence>
<evidence type="ECO:0000256" key="2">
    <source>
        <dbReference type="ARBA" id="ARBA00005046"/>
    </source>
</evidence>
<dbReference type="Proteomes" id="UP000501387">
    <property type="component" value="Chromosome"/>
</dbReference>
<dbReference type="InterPro" id="IPR038987">
    <property type="entry name" value="MoeA-like"/>
</dbReference>
<comment type="cofactor">
    <cofactor evidence="7">
        <name>Mg(2+)</name>
        <dbReference type="ChEBI" id="CHEBI:18420"/>
    </cofactor>
</comment>
<dbReference type="Pfam" id="PF03454">
    <property type="entry name" value="MoeA_C"/>
    <property type="match status" value="1"/>
</dbReference>
<dbReference type="Pfam" id="PF03453">
    <property type="entry name" value="MoeA_N"/>
    <property type="match status" value="1"/>
</dbReference>
<dbReference type="CDD" id="cd00887">
    <property type="entry name" value="MoeA"/>
    <property type="match status" value="1"/>
</dbReference>
<evidence type="ECO:0000259" key="8">
    <source>
        <dbReference type="SMART" id="SM00852"/>
    </source>
</evidence>
<dbReference type="Gene3D" id="2.170.190.11">
    <property type="entry name" value="Molybdopterin biosynthesis moea protein, domain 3"/>
    <property type="match status" value="1"/>
</dbReference>
<dbReference type="Gene3D" id="2.40.340.10">
    <property type="entry name" value="MoeA, C-terminal, domain IV"/>
    <property type="match status" value="1"/>
</dbReference>
<dbReference type="UniPathway" id="UPA00344"/>
<evidence type="ECO:0000256" key="7">
    <source>
        <dbReference type="RuleBase" id="RU365090"/>
    </source>
</evidence>
<evidence type="ECO:0000256" key="4">
    <source>
        <dbReference type="ARBA" id="ARBA00022505"/>
    </source>
</evidence>
<dbReference type="FunFam" id="2.170.190.11:FF:000001">
    <property type="entry name" value="Molybdopterin molybdenumtransferase"/>
    <property type="match status" value="1"/>
</dbReference>
<dbReference type="SUPFAM" id="SSF63882">
    <property type="entry name" value="MoeA N-terminal region -like"/>
    <property type="match status" value="1"/>
</dbReference>
<dbReference type="Pfam" id="PF00994">
    <property type="entry name" value="MoCF_biosynth"/>
    <property type="match status" value="1"/>
</dbReference>
<feature type="domain" description="MoaB/Mog" evidence="8">
    <location>
        <begin position="187"/>
        <end position="325"/>
    </location>
</feature>
<accession>A0A6G8FKK8</accession>
<sequence length="414" mass="42533">MRVTAEEHVSWILERVTALPEMDVAIGDAHGYTLAEPVLARHPLPLWDNSAMDGYAVRAADVSGASADSPAVLRVTGEVPAGSTADPGIAPGESVRIMTGAPVPSDADAVIPVELTLGDREDSAWAKELVRVIRAAPVGANIRRAAEDTAAGSVLAEAGTRLGAARLAALAAAGVARVRVRRAPRVAVIATGSELRAPGAPLARGQIPESNSLLISGLLRELGIDAVEVRHSADEAVPLAAELSTLAERCDVIITTGGVGPGTHDVVRIALEREPEVRALRVAVRPGQPQCAGRLAGGAFIFALPGNPVSAAVSFELFVRPALLAMQGRAELGRVVHQASAETDWRGTEDRLQVLPVIVRSSADAGLVCVPAVNPRGVSHAVGGHGASNGYAMIGIGRGDVTAGETVPVVLVTP</sequence>
<dbReference type="SMART" id="SM00852">
    <property type="entry name" value="MoCF_biosynth"/>
    <property type="match status" value="1"/>
</dbReference>
<gene>
    <name evidence="9" type="ORF">G7067_12100</name>
</gene>
<evidence type="ECO:0000256" key="3">
    <source>
        <dbReference type="ARBA" id="ARBA00010763"/>
    </source>
</evidence>
<dbReference type="InterPro" id="IPR001453">
    <property type="entry name" value="MoaB/Mog_dom"/>
</dbReference>
<dbReference type="GO" id="GO:0006777">
    <property type="term" value="P:Mo-molybdopterin cofactor biosynthetic process"/>
    <property type="evidence" value="ECO:0007669"/>
    <property type="project" value="UniProtKB-UniRule"/>
</dbReference>
<reference evidence="9 10" key="1">
    <citation type="submission" date="2020-03" db="EMBL/GenBank/DDBJ databases">
        <title>Leucobacter sp. nov., isolated from beetles.</title>
        <authorList>
            <person name="Hyun D.-W."/>
            <person name="Bae J.-W."/>
        </authorList>
    </citation>
    <scope>NUCLEOTIDE SEQUENCE [LARGE SCALE GENOMIC DNA]</scope>
    <source>
        <strain evidence="9 10">HDW9B</strain>
    </source>
</reference>
<dbReference type="InterPro" id="IPR036135">
    <property type="entry name" value="MoeA_linker/N_sf"/>
</dbReference>
<comment type="catalytic activity">
    <reaction evidence="6">
        <text>adenylyl-molybdopterin + molybdate = Mo-molybdopterin + AMP + H(+)</text>
        <dbReference type="Rhea" id="RHEA:35047"/>
        <dbReference type="ChEBI" id="CHEBI:15378"/>
        <dbReference type="ChEBI" id="CHEBI:36264"/>
        <dbReference type="ChEBI" id="CHEBI:62727"/>
        <dbReference type="ChEBI" id="CHEBI:71302"/>
        <dbReference type="ChEBI" id="CHEBI:456215"/>
        <dbReference type="EC" id="2.10.1.1"/>
    </reaction>
</comment>
<dbReference type="GO" id="GO:0046872">
    <property type="term" value="F:metal ion binding"/>
    <property type="evidence" value="ECO:0007669"/>
    <property type="project" value="UniProtKB-UniRule"/>
</dbReference>
<dbReference type="NCBIfam" id="TIGR00177">
    <property type="entry name" value="molyb_syn"/>
    <property type="match status" value="1"/>
</dbReference>
<dbReference type="PANTHER" id="PTHR10192">
    <property type="entry name" value="MOLYBDOPTERIN BIOSYNTHESIS PROTEIN"/>
    <property type="match status" value="1"/>
</dbReference>
<evidence type="ECO:0000256" key="1">
    <source>
        <dbReference type="ARBA" id="ARBA00002901"/>
    </source>
</evidence>
<keyword evidence="4 7" id="KW-0500">Molybdenum</keyword>
<dbReference type="Gene3D" id="3.90.105.10">
    <property type="entry name" value="Molybdopterin biosynthesis moea protein, domain 2"/>
    <property type="match status" value="1"/>
</dbReference>
<keyword evidence="5 7" id="KW-0501">Molybdenum cofactor biosynthesis</keyword>
<evidence type="ECO:0000313" key="10">
    <source>
        <dbReference type="Proteomes" id="UP000501387"/>
    </source>
</evidence>
<dbReference type="RefSeq" id="WP_166324751.1">
    <property type="nucleotide sequence ID" value="NZ_CP049934.1"/>
</dbReference>
<dbReference type="InterPro" id="IPR036688">
    <property type="entry name" value="MoeA_C_domain_IV_sf"/>
</dbReference>
<dbReference type="InterPro" id="IPR005110">
    <property type="entry name" value="MoeA_linker/N"/>
</dbReference>
<comment type="function">
    <text evidence="1 7">Catalyzes the insertion of molybdate into adenylated molybdopterin with the concomitant release of AMP.</text>
</comment>
<comment type="similarity">
    <text evidence="3 7">Belongs to the MoeA family.</text>
</comment>
<keyword evidence="10" id="KW-1185">Reference proteome</keyword>
<dbReference type="EC" id="2.10.1.1" evidence="7"/>
<dbReference type="NCBIfam" id="NF045515">
    <property type="entry name" value="Glp_gephyrin"/>
    <property type="match status" value="1"/>
</dbReference>
<dbReference type="InterPro" id="IPR036425">
    <property type="entry name" value="MoaB/Mog-like_dom_sf"/>
</dbReference>
<dbReference type="InterPro" id="IPR005111">
    <property type="entry name" value="MoeA_C_domain_IV"/>
</dbReference>
<keyword evidence="7" id="KW-0479">Metal-binding</keyword>
<proteinExistence type="inferred from homology"/>
<dbReference type="GO" id="GO:0005829">
    <property type="term" value="C:cytosol"/>
    <property type="evidence" value="ECO:0007669"/>
    <property type="project" value="TreeGrafter"/>
</dbReference>
<dbReference type="Gene3D" id="3.40.980.10">
    <property type="entry name" value="MoaB/Mog-like domain"/>
    <property type="match status" value="1"/>
</dbReference>
<organism evidence="9 10">
    <name type="scientific">Leucobacter insecticola</name>
    <dbReference type="NCBI Taxonomy" id="2714934"/>
    <lineage>
        <taxon>Bacteria</taxon>
        <taxon>Bacillati</taxon>
        <taxon>Actinomycetota</taxon>
        <taxon>Actinomycetes</taxon>
        <taxon>Micrococcales</taxon>
        <taxon>Microbacteriaceae</taxon>
        <taxon>Leucobacter</taxon>
    </lineage>
</organism>
<protein>
    <recommendedName>
        <fullName evidence="7">Molybdopterin molybdenumtransferase</fullName>
        <ecNumber evidence="7">2.10.1.1</ecNumber>
    </recommendedName>
</protein>